<feature type="region of interest" description="Disordered" evidence="9">
    <location>
        <begin position="502"/>
        <end position="526"/>
    </location>
</feature>
<dbReference type="PROSITE" id="PS01219">
    <property type="entry name" value="AMMONIUM_TRANSP"/>
    <property type="match status" value="1"/>
</dbReference>
<dbReference type="Pfam" id="PF00909">
    <property type="entry name" value="Ammonium_transp"/>
    <property type="match status" value="1"/>
</dbReference>
<evidence type="ECO:0000256" key="6">
    <source>
        <dbReference type="ARBA" id="ARBA00023136"/>
    </source>
</evidence>
<feature type="transmembrane region" description="Helical" evidence="8">
    <location>
        <begin position="325"/>
        <end position="344"/>
    </location>
</feature>
<evidence type="ECO:0000256" key="7">
    <source>
        <dbReference type="ARBA" id="ARBA00023177"/>
    </source>
</evidence>
<comment type="subcellular location">
    <subcellularLocation>
        <location evidence="8">Cell membrane</location>
        <topology evidence="8">Multi-pass membrane protein</topology>
    </subcellularLocation>
    <subcellularLocation>
        <location evidence="1">Membrane</location>
        <topology evidence="1">Multi-pass membrane protein</topology>
    </subcellularLocation>
</comment>
<feature type="transmembrane region" description="Helical" evidence="8">
    <location>
        <begin position="73"/>
        <end position="90"/>
    </location>
</feature>
<feature type="transmembrane region" description="Helical" evidence="8">
    <location>
        <begin position="149"/>
        <end position="169"/>
    </location>
</feature>
<keyword evidence="5 8" id="KW-1133">Transmembrane helix</keyword>
<evidence type="ECO:0000256" key="8">
    <source>
        <dbReference type="RuleBase" id="RU362002"/>
    </source>
</evidence>
<feature type="domain" description="Ammonium transporter AmtB-like" evidence="10">
    <location>
        <begin position="34"/>
        <end position="499"/>
    </location>
</feature>
<dbReference type="NCBIfam" id="TIGR00836">
    <property type="entry name" value="amt"/>
    <property type="match status" value="1"/>
</dbReference>
<keyword evidence="7 8" id="KW-0924">Ammonia transport</keyword>
<evidence type="ECO:0000256" key="1">
    <source>
        <dbReference type="ARBA" id="ARBA00004141"/>
    </source>
</evidence>
<dbReference type="InterPro" id="IPR029020">
    <property type="entry name" value="Ammonium/urea_transptr"/>
</dbReference>
<protein>
    <recommendedName>
        <fullName evidence="8">Ammonium transporter</fullName>
    </recommendedName>
</protein>
<evidence type="ECO:0000256" key="5">
    <source>
        <dbReference type="ARBA" id="ARBA00022989"/>
    </source>
</evidence>
<sequence length="544" mass="58714">MANFSLEALDERIKKLEELHEIQESNDNSINQFFLIVMGVLVMFMQSGFAFLEAGSVRQKNVVNILIKNILDCLKGAIIWWACGFAFAYGDLDIPSAANKFIGHKYFFTQGWEDFENFHANWFFQYVFAATAATIVSGAVAERTQFGSYVIYSTFITGFVYPVVAHWAWSGTGWLTSSPIPSFRRKVFDCESLSYKFDDDDVIAFADFAGSAVVHCTGGIAALMGAFFLGPRVGKYERVGGKRVSKQLAGHSVPLAALGGFILFVGFMAFNGGSALAIVSSGEIVDNGQAVASAIMNTLVGGASGAVFCLGLSILVPVIKGEDHYWSLLTTINGGLGGMASLCAGCNDMTTGAAFGIGGIAGMTVYWVGNALDRIGIDDPIDAFAVHFGGGVCGILLAPLFANFGIARQPSCGVQKDAFGEVWAACNVAEPVDMELFECDYYAYKQFAWNLIGLIVITLWSGSLVGGVFAVLKATKLLRVEEEIEIRGLDIKKHGEPGYPLAAQGHGWEERSSSEEKTKTYQKNTVIPEPTHVQLEPARFGPDN</sequence>
<evidence type="ECO:0000313" key="11">
    <source>
        <dbReference type="EMBL" id="CAG5102976.1"/>
    </source>
</evidence>
<dbReference type="PANTHER" id="PTHR11730">
    <property type="entry name" value="AMMONIUM TRANSPORTER"/>
    <property type="match status" value="1"/>
</dbReference>
<dbReference type="PANTHER" id="PTHR11730:SF6">
    <property type="entry name" value="AMMONIUM TRANSPORTER"/>
    <property type="match status" value="1"/>
</dbReference>
<organism evidence="11 12">
    <name type="scientific">Oikopleura dioica</name>
    <name type="common">Tunicate</name>
    <dbReference type="NCBI Taxonomy" id="34765"/>
    <lineage>
        <taxon>Eukaryota</taxon>
        <taxon>Metazoa</taxon>
        <taxon>Chordata</taxon>
        <taxon>Tunicata</taxon>
        <taxon>Appendicularia</taxon>
        <taxon>Copelata</taxon>
        <taxon>Oikopleuridae</taxon>
        <taxon>Oikopleura</taxon>
    </lineage>
</organism>
<keyword evidence="6 8" id="KW-0472">Membrane</keyword>
<dbReference type="SUPFAM" id="SSF111352">
    <property type="entry name" value="Ammonium transporter"/>
    <property type="match status" value="1"/>
</dbReference>
<dbReference type="Gene3D" id="1.10.3430.10">
    <property type="entry name" value="Ammonium transporter AmtB like domains"/>
    <property type="match status" value="1"/>
</dbReference>
<feature type="transmembrane region" description="Helical" evidence="8">
    <location>
        <begin position="122"/>
        <end position="142"/>
    </location>
</feature>
<gene>
    <name evidence="11" type="ORF">OKIOD_LOCUS9321</name>
</gene>
<dbReference type="InterPro" id="IPR001905">
    <property type="entry name" value="Ammonium_transpt"/>
</dbReference>
<evidence type="ECO:0000256" key="3">
    <source>
        <dbReference type="ARBA" id="ARBA00022448"/>
    </source>
</evidence>
<comment type="similarity">
    <text evidence="2 8">Belongs to the ammonia transporter channel (TC 1.A.11.2) family.</text>
</comment>
<feature type="transmembrane region" description="Helical" evidence="8">
    <location>
        <begin position="290"/>
        <end position="318"/>
    </location>
</feature>
<feature type="transmembrane region" description="Helical" evidence="8">
    <location>
        <begin position="447"/>
        <end position="472"/>
    </location>
</feature>
<evidence type="ECO:0000313" key="12">
    <source>
        <dbReference type="Proteomes" id="UP001158576"/>
    </source>
</evidence>
<proteinExistence type="inferred from homology"/>
<dbReference type="EMBL" id="OU015566">
    <property type="protein sequence ID" value="CAG5102976.1"/>
    <property type="molecule type" value="Genomic_DNA"/>
</dbReference>
<dbReference type="InterPro" id="IPR024041">
    <property type="entry name" value="NH4_transpt_AmtB-like_dom"/>
</dbReference>
<feature type="compositionally biased region" description="Basic and acidic residues" evidence="9">
    <location>
        <begin position="507"/>
        <end position="519"/>
    </location>
</feature>
<accession>A0ABN7SUG3</accession>
<feature type="transmembrane region" description="Helical" evidence="8">
    <location>
        <begin position="350"/>
        <end position="369"/>
    </location>
</feature>
<dbReference type="Proteomes" id="UP001158576">
    <property type="component" value="Chromosome 1"/>
</dbReference>
<evidence type="ECO:0000256" key="4">
    <source>
        <dbReference type="ARBA" id="ARBA00022692"/>
    </source>
</evidence>
<evidence type="ECO:0000256" key="9">
    <source>
        <dbReference type="SAM" id="MobiDB-lite"/>
    </source>
</evidence>
<reference evidence="11 12" key="1">
    <citation type="submission" date="2021-04" db="EMBL/GenBank/DDBJ databases">
        <authorList>
            <person name="Bliznina A."/>
        </authorList>
    </citation>
    <scope>NUCLEOTIDE SEQUENCE [LARGE SCALE GENOMIC DNA]</scope>
</reference>
<evidence type="ECO:0000256" key="2">
    <source>
        <dbReference type="ARBA" id="ARBA00005887"/>
    </source>
</evidence>
<keyword evidence="12" id="KW-1185">Reference proteome</keyword>
<keyword evidence="3 8" id="KW-0813">Transport</keyword>
<feature type="transmembrane region" description="Helical" evidence="8">
    <location>
        <begin position="202"/>
        <end position="228"/>
    </location>
</feature>
<evidence type="ECO:0000259" key="10">
    <source>
        <dbReference type="Pfam" id="PF00909"/>
    </source>
</evidence>
<name>A0ABN7SUG3_OIKDI</name>
<dbReference type="InterPro" id="IPR018047">
    <property type="entry name" value="Ammonium_transpt_CS"/>
</dbReference>
<keyword evidence="4 8" id="KW-0812">Transmembrane</keyword>
<feature type="transmembrane region" description="Helical" evidence="8">
    <location>
        <begin position="381"/>
        <end position="401"/>
    </location>
</feature>
<feature type="transmembrane region" description="Helical" evidence="8">
    <location>
        <begin position="33"/>
        <end position="52"/>
    </location>
</feature>
<feature type="transmembrane region" description="Helical" evidence="8">
    <location>
        <begin position="248"/>
        <end position="270"/>
    </location>
</feature>